<accession>A0AAW2A3Z8</accession>
<dbReference type="InterPro" id="IPR036179">
    <property type="entry name" value="Ig-like_dom_sf"/>
</dbReference>
<proteinExistence type="predicted"/>
<feature type="domain" description="Immunoglobulin" evidence="2">
    <location>
        <begin position="131"/>
        <end position="234"/>
    </location>
</feature>
<dbReference type="InterPro" id="IPR013783">
    <property type="entry name" value="Ig-like_fold"/>
</dbReference>
<dbReference type="InterPro" id="IPR003599">
    <property type="entry name" value="Ig_sub"/>
</dbReference>
<dbReference type="Pfam" id="PF07686">
    <property type="entry name" value="V-set"/>
    <property type="match status" value="3"/>
</dbReference>
<name>A0AAW2A3Z8_CULAL</name>
<comment type="caution">
    <text evidence="3">The sequence shown here is derived from an EMBL/GenBank/DDBJ whole genome shotgun (WGS) entry which is preliminary data.</text>
</comment>
<reference evidence="3 4" key="1">
    <citation type="submission" date="2024-05" db="EMBL/GenBank/DDBJ databases">
        <title>A high-quality chromosomal-level genome assembly of Topmouth culter (Culter alburnus).</title>
        <authorList>
            <person name="Zhao H."/>
        </authorList>
    </citation>
    <scope>NUCLEOTIDE SEQUENCE [LARGE SCALE GENOMIC DNA]</scope>
    <source>
        <strain evidence="3">CATC2023</strain>
        <tissue evidence="3">Muscle</tissue>
    </source>
</reference>
<dbReference type="SMART" id="SM00409">
    <property type="entry name" value="IG"/>
    <property type="match status" value="3"/>
</dbReference>
<evidence type="ECO:0000259" key="2">
    <source>
        <dbReference type="SMART" id="SM00409"/>
    </source>
</evidence>
<dbReference type="SUPFAM" id="SSF48726">
    <property type="entry name" value="Immunoglobulin"/>
    <property type="match status" value="3"/>
</dbReference>
<feature type="signal peptide" evidence="1">
    <location>
        <begin position="1"/>
        <end position="20"/>
    </location>
</feature>
<feature type="domain" description="Immunoglobulin" evidence="2">
    <location>
        <begin position="23"/>
        <end position="122"/>
    </location>
</feature>
<sequence>MLLLILPSLLWCLRDCGVSGVDTERLSVMEGESITLNAGVEKNQENIRWYLTLENDILIAETTGDQSKICTDQQCKERFRNRLQHQPGSLTIKDTRPTDSGVYKIKINSSRISTKIFILTVHSFFNVHTDEESAFVMEGDSVTLNTDVKTNQQEKIRWYFNNTRIAEITGDLSKICTDVQCNEGTERFRDRLTLDHQTGSLTIMNTRNTDSGVYQLRIITRSTISTKNFIIAVYDFPVDGIKRKSVKEGESVTLDTYVIKNSNDSVTWYFNDTVIAEITRDHNKTCTDDHCDERFRDRLKLDHQTGSLTITNITNTDDGLYKLQIIISRISIIRSFSVNVTSKYHLVIRCTFLWSAHSKQVRRLRK</sequence>
<dbReference type="InterPro" id="IPR013106">
    <property type="entry name" value="Ig_V-set"/>
</dbReference>
<dbReference type="AlphaFoldDB" id="A0AAW2A3Z8"/>
<evidence type="ECO:0000256" key="1">
    <source>
        <dbReference type="SAM" id="SignalP"/>
    </source>
</evidence>
<dbReference type="Proteomes" id="UP001479290">
    <property type="component" value="Unassembled WGS sequence"/>
</dbReference>
<organism evidence="3 4">
    <name type="scientific">Culter alburnus</name>
    <name type="common">Topmouth culter</name>
    <dbReference type="NCBI Taxonomy" id="194366"/>
    <lineage>
        <taxon>Eukaryota</taxon>
        <taxon>Metazoa</taxon>
        <taxon>Chordata</taxon>
        <taxon>Craniata</taxon>
        <taxon>Vertebrata</taxon>
        <taxon>Euteleostomi</taxon>
        <taxon>Actinopterygii</taxon>
        <taxon>Neopterygii</taxon>
        <taxon>Teleostei</taxon>
        <taxon>Ostariophysi</taxon>
        <taxon>Cypriniformes</taxon>
        <taxon>Xenocyprididae</taxon>
        <taxon>Xenocypridinae</taxon>
        <taxon>Culter</taxon>
    </lineage>
</organism>
<protein>
    <recommendedName>
        <fullName evidence="2">Immunoglobulin domain-containing protein</fullName>
    </recommendedName>
</protein>
<keyword evidence="1" id="KW-0732">Signal</keyword>
<feature type="domain" description="Immunoglobulin" evidence="2">
    <location>
        <begin position="241"/>
        <end position="341"/>
    </location>
</feature>
<gene>
    <name evidence="3" type="ORF">ABG768_001671</name>
</gene>
<evidence type="ECO:0000313" key="4">
    <source>
        <dbReference type="Proteomes" id="UP001479290"/>
    </source>
</evidence>
<keyword evidence="4" id="KW-1185">Reference proteome</keyword>
<feature type="chain" id="PRO_5043788875" description="Immunoglobulin domain-containing protein" evidence="1">
    <location>
        <begin position="21"/>
        <end position="366"/>
    </location>
</feature>
<dbReference type="Gene3D" id="2.60.40.10">
    <property type="entry name" value="Immunoglobulins"/>
    <property type="match status" value="3"/>
</dbReference>
<evidence type="ECO:0000313" key="3">
    <source>
        <dbReference type="EMBL" id="KAK9967264.1"/>
    </source>
</evidence>
<dbReference type="EMBL" id="JAWDJR010000010">
    <property type="protein sequence ID" value="KAK9967264.1"/>
    <property type="molecule type" value="Genomic_DNA"/>
</dbReference>
<dbReference type="PANTHER" id="PTHR21063:SF4">
    <property type="entry name" value="CD48 ANTIGEN-RELATED"/>
    <property type="match status" value="1"/>
</dbReference>
<dbReference type="PANTHER" id="PTHR21063">
    <property type="entry name" value="LFA-3"/>
    <property type="match status" value="1"/>
</dbReference>